<dbReference type="GO" id="GO:0045134">
    <property type="term" value="F:UDP phosphatase activity"/>
    <property type="evidence" value="ECO:0007669"/>
    <property type="project" value="TreeGrafter"/>
</dbReference>
<gene>
    <name evidence="7" type="ORF">FSP39_010449</name>
</gene>
<dbReference type="PANTHER" id="PTHR11782:SF121">
    <property type="entry name" value="NUCLEOSIDE-DIPHOSPHATASE MIG-23"/>
    <property type="match status" value="1"/>
</dbReference>
<evidence type="ECO:0000256" key="5">
    <source>
        <dbReference type="RuleBase" id="RU003833"/>
    </source>
</evidence>
<dbReference type="InterPro" id="IPR000407">
    <property type="entry name" value="GDA1_CD39_NTPase"/>
</dbReference>
<dbReference type="GO" id="GO:0005794">
    <property type="term" value="C:Golgi apparatus"/>
    <property type="evidence" value="ECO:0007669"/>
    <property type="project" value="TreeGrafter"/>
</dbReference>
<keyword evidence="4" id="KW-0547">Nucleotide-binding</keyword>
<dbReference type="GO" id="GO:0016020">
    <property type="term" value="C:membrane"/>
    <property type="evidence" value="ECO:0007669"/>
    <property type="project" value="TreeGrafter"/>
</dbReference>
<dbReference type="PANTHER" id="PTHR11782">
    <property type="entry name" value="ADENOSINE/GUANOSINE DIPHOSPHATASE"/>
    <property type="match status" value="1"/>
</dbReference>
<sequence>MTSQKRRTKGSMTSYAKSALKLVTFKFTWEYILKNVKINFNIPQLSSWITCIKSSHSFSARQITAGFLVFVMVVFLIFCLIELYVVSHNEGIAEPVQKTKNKHEFSSQVDFGPNVNYGIVIDCGSSGSRVFVYFWPPHTGNMRDLLDIQQLMNKNGKPVVKKISPGLDTFKDNPRAASDYISPLLKFAGSYIPRNRHKDTPLFILATAGMRMIPDTSQRAIFSNLITEIPRKFDFVVSEHNMEVISGKIEGVYAWIAVNYVLKKFDHGEEDHPLVAVEMPDSIDLREKKTHIRRRTVGMLDMGGGSMQIAFEITSQSASIPRPRLAEFNLGCQNSDIEHSYRVYITSFLGFGANEARERYESLLLSSAGHLNGTASVAEKNTTNIGVQGDYLKCKDTLIPLLNQSAPCERPFCSMAGVHQPDIPFLKSEFYGFSEFWYTMEDVYRMGGVYDSKKFDLEAEKFCKTDWSTLQGWYEKKLYPNADENRFRGMKTVESPHYRPPWSKKSSIFNYEFLFIICIVVVFISIVLYVRRLRICKSQRLDLTRVPSMSYFMVEADQVEQGVRNKVYS</sequence>
<protein>
    <recommendedName>
        <fullName evidence="9">Ectonucleoside triphosphate diphosphohydrolase 4</fullName>
    </recommendedName>
</protein>
<dbReference type="GO" id="GO:0005524">
    <property type="term" value="F:ATP binding"/>
    <property type="evidence" value="ECO:0007669"/>
    <property type="project" value="UniProtKB-KW"/>
</dbReference>
<feature type="transmembrane region" description="Helical" evidence="6">
    <location>
        <begin position="63"/>
        <end position="86"/>
    </location>
</feature>
<dbReference type="EMBL" id="VSWD01000008">
    <property type="protein sequence ID" value="KAK3095111.1"/>
    <property type="molecule type" value="Genomic_DNA"/>
</dbReference>
<dbReference type="Pfam" id="PF01150">
    <property type="entry name" value="GDA1_CD39"/>
    <property type="match status" value="1"/>
</dbReference>
<feature type="active site" description="Proton acceptor" evidence="3">
    <location>
        <position position="250"/>
    </location>
</feature>
<dbReference type="AlphaFoldDB" id="A0AA88Y654"/>
<accession>A0AA88Y654</accession>
<comment type="similarity">
    <text evidence="1 5">Belongs to the GDA1/CD39 NTPase family.</text>
</comment>
<evidence type="ECO:0000256" key="3">
    <source>
        <dbReference type="PIRSR" id="PIRSR600407-1"/>
    </source>
</evidence>
<keyword evidence="6" id="KW-0472">Membrane</keyword>
<dbReference type="GO" id="GO:0006256">
    <property type="term" value="P:UDP catabolic process"/>
    <property type="evidence" value="ECO:0007669"/>
    <property type="project" value="TreeGrafter"/>
</dbReference>
<name>A0AA88Y654_PINIB</name>
<feature type="transmembrane region" description="Helical" evidence="6">
    <location>
        <begin position="508"/>
        <end position="530"/>
    </location>
</feature>
<dbReference type="Gene3D" id="3.30.420.40">
    <property type="match status" value="1"/>
</dbReference>
<dbReference type="GO" id="GO:0046036">
    <property type="term" value="P:CTP metabolic process"/>
    <property type="evidence" value="ECO:0007669"/>
    <property type="project" value="TreeGrafter"/>
</dbReference>
<comment type="caution">
    <text evidence="7">The sequence shown here is derived from an EMBL/GenBank/DDBJ whole genome shotgun (WGS) entry which is preliminary data.</text>
</comment>
<keyword evidence="6" id="KW-0812">Transmembrane</keyword>
<dbReference type="FunFam" id="3.30.420.40:FF:000057">
    <property type="entry name" value="Ectonucleoside triphosphate diphosphohydrolase 4"/>
    <property type="match status" value="1"/>
</dbReference>
<evidence type="ECO:0000313" key="7">
    <source>
        <dbReference type="EMBL" id="KAK3095111.1"/>
    </source>
</evidence>
<feature type="binding site" evidence="4">
    <location>
        <begin position="304"/>
        <end position="308"/>
    </location>
    <ligand>
        <name>ATP</name>
        <dbReference type="ChEBI" id="CHEBI:30616"/>
    </ligand>
</feature>
<organism evidence="7 8">
    <name type="scientific">Pinctada imbricata</name>
    <name type="common">Atlantic pearl-oyster</name>
    <name type="synonym">Pinctada martensii</name>
    <dbReference type="NCBI Taxonomy" id="66713"/>
    <lineage>
        <taxon>Eukaryota</taxon>
        <taxon>Metazoa</taxon>
        <taxon>Spiralia</taxon>
        <taxon>Lophotrochozoa</taxon>
        <taxon>Mollusca</taxon>
        <taxon>Bivalvia</taxon>
        <taxon>Autobranchia</taxon>
        <taxon>Pteriomorphia</taxon>
        <taxon>Pterioida</taxon>
        <taxon>Pterioidea</taxon>
        <taxon>Pteriidae</taxon>
        <taxon>Pinctada</taxon>
    </lineage>
</organism>
<evidence type="ECO:0000313" key="8">
    <source>
        <dbReference type="Proteomes" id="UP001186944"/>
    </source>
</evidence>
<dbReference type="Proteomes" id="UP001186944">
    <property type="component" value="Unassembled WGS sequence"/>
</dbReference>
<evidence type="ECO:0000256" key="4">
    <source>
        <dbReference type="PIRSR" id="PIRSR600407-2"/>
    </source>
</evidence>
<keyword evidence="2 5" id="KW-0378">Hydrolase</keyword>
<dbReference type="PROSITE" id="PS01238">
    <property type="entry name" value="GDA1_CD39_NTPASE"/>
    <property type="match status" value="1"/>
</dbReference>
<keyword evidence="4" id="KW-0067">ATP-binding</keyword>
<keyword evidence="6" id="KW-1133">Transmembrane helix</keyword>
<evidence type="ECO:0000256" key="2">
    <source>
        <dbReference type="ARBA" id="ARBA00022801"/>
    </source>
</evidence>
<dbReference type="GO" id="GO:0004382">
    <property type="term" value="F:GDP phosphatase activity"/>
    <property type="evidence" value="ECO:0007669"/>
    <property type="project" value="TreeGrafter"/>
</dbReference>
<evidence type="ECO:0000256" key="6">
    <source>
        <dbReference type="SAM" id="Phobius"/>
    </source>
</evidence>
<dbReference type="GO" id="GO:0017111">
    <property type="term" value="F:ribonucleoside triphosphate phosphatase activity"/>
    <property type="evidence" value="ECO:0007669"/>
    <property type="project" value="TreeGrafter"/>
</dbReference>
<evidence type="ECO:0008006" key="9">
    <source>
        <dbReference type="Google" id="ProtNLM"/>
    </source>
</evidence>
<reference evidence="7" key="1">
    <citation type="submission" date="2019-08" db="EMBL/GenBank/DDBJ databases">
        <title>The improved chromosome-level genome for the pearl oyster Pinctada fucata martensii using PacBio sequencing and Hi-C.</title>
        <authorList>
            <person name="Zheng Z."/>
        </authorList>
    </citation>
    <scope>NUCLEOTIDE SEQUENCE</scope>
    <source>
        <strain evidence="7">ZZ-2019</strain>
        <tissue evidence="7">Adductor muscle</tissue>
    </source>
</reference>
<keyword evidence="8" id="KW-1185">Reference proteome</keyword>
<proteinExistence type="inferred from homology"/>
<evidence type="ECO:0000256" key="1">
    <source>
        <dbReference type="ARBA" id="ARBA00009283"/>
    </source>
</evidence>
<dbReference type="Gene3D" id="3.30.420.150">
    <property type="entry name" value="Exopolyphosphatase. Domain 2"/>
    <property type="match status" value="1"/>
</dbReference>